<dbReference type="SUPFAM" id="SSF48179">
    <property type="entry name" value="6-phosphogluconate dehydrogenase C-terminal domain-like"/>
    <property type="match status" value="1"/>
</dbReference>
<dbReference type="Pfam" id="PF00393">
    <property type="entry name" value="6PGD"/>
    <property type="match status" value="1"/>
</dbReference>
<evidence type="ECO:0000256" key="10">
    <source>
        <dbReference type="ARBA" id="ARBA00023126"/>
    </source>
</evidence>
<dbReference type="PANTHER" id="PTHR11811">
    <property type="entry name" value="6-PHOSPHOGLUCONATE DEHYDROGENASE"/>
    <property type="match status" value="1"/>
</dbReference>
<dbReference type="InterPro" id="IPR013328">
    <property type="entry name" value="6PGD_dom2"/>
</dbReference>
<feature type="binding site" evidence="14">
    <location>
        <position position="447"/>
    </location>
    <ligand>
        <name>substrate</name>
        <note>ligand shared between dimeric partners</note>
    </ligand>
</feature>
<dbReference type="Gene3D" id="1.20.5.320">
    <property type="entry name" value="6-Phosphogluconate Dehydrogenase, domain 3"/>
    <property type="match status" value="1"/>
</dbReference>
<dbReference type="GO" id="GO:0004616">
    <property type="term" value="F:phosphogluconate dehydrogenase (decarboxylating) activity"/>
    <property type="evidence" value="ECO:0007669"/>
    <property type="project" value="UniProtKB-EC"/>
</dbReference>
<dbReference type="GO" id="GO:0019521">
    <property type="term" value="P:D-gluconate metabolic process"/>
    <property type="evidence" value="ECO:0007669"/>
    <property type="project" value="UniProtKB-KW"/>
</dbReference>
<dbReference type="InterPro" id="IPR006113">
    <property type="entry name" value="6PGDH_Gnd/GntZ"/>
</dbReference>
<comment type="pathway">
    <text evidence="2 12 15">Carbohydrate degradation; pentose phosphate pathway; D-ribulose 5-phosphate from D-glucose 6-phosphate (oxidative stage): step 3/3.</text>
</comment>
<keyword evidence="7 12" id="KW-0521">NADP</keyword>
<comment type="catalytic activity">
    <reaction evidence="11 12 15">
        <text>6-phospho-D-gluconate + NADP(+) = D-ribulose 5-phosphate + CO2 + NADPH</text>
        <dbReference type="Rhea" id="RHEA:10116"/>
        <dbReference type="ChEBI" id="CHEBI:16526"/>
        <dbReference type="ChEBI" id="CHEBI:57783"/>
        <dbReference type="ChEBI" id="CHEBI:58121"/>
        <dbReference type="ChEBI" id="CHEBI:58349"/>
        <dbReference type="ChEBI" id="CHEBI:58759"/>
        <dbReference type="EC" id="1.1.1.44"/>
    </reaction>
</comment>
<dbReference type="SUPFAM" id="SSF51735">
    <property type="entry name" value="NAD(P)-binding Rossmann-fold domains"/>
    <property type="match status" value="1"/>
</dbReference>
<dbReference type="InterPro" id="IPR036291">
    <property type="entry name" value="NAD(P)-bd_dom_sf"/>
</dbReference>
<dbReference type="InterPro" id="IPR006115">
    <property type="entry name" value="6PGDH_NADP-bd"/>
</dbReference>
<evidence type="ECO:0000256" key="12">
    <source>
        <dbReference type="PIRNR" id="PIRNR000109"/>
    </source>
</evidence>
<protein>
    <recommendedName>
        <fullName evidence="6 12">6-phosphogluconate dehydrogenase, decarboxylating</fullName>
        <ecNumber evidence="5 12">1.1.1.44</ecNumber>
    </recommendedName>
</protein>
<dbReference type="InterPro" id="IPR006114">
    <property type="entry name" value="6PGDH_C"/>
</dbReference>
<dbReference type="Gene3D" id="3.40.50.720">
    <property type="entry name" value="NAD(P)-binding Rossmann-like Domain"/>
    <property type="match status" value="1"/>
</dbReference>
<evidence type="ECO:0000256" key="4">
    <source>
        <dbReference type="ARBA" id="ARBA00011738"/>
    </source>
</evidence>
<evidence type="ECO:0000256" key="7">
    <source>
        <dbReference type="ARBA" id="ARBA00022857"/>
    </source>
</evidence>
<dbReference type="NCBIfam" id="TIGR00873">
    <property type="entry name" value="gnd"/>
    <property type="match status" value="1"/>
</dbReference>
<feature type="active site" description="Proton donor" evidence="13">
    <location>
        <position position="189"/>
    </location>
</feature>
<comment type="function">
    <text evidence="1 12">Catalyzes the oxidative decarboxylation of 6-phosphogluconate to ribulose 5-phosphate and CO(2), with concomitant reduction of NADP to NADPH.</text>
</comment>
<feature type="binding site" description="in other chain" evidence="14">
    <location>
        <begin position="127"/>
        <end position="129"/>
    </location>
    <ligand>
        <name>substrate</name>
        <note>ligand shared between dimeric partners</note>
    </ligand>
</feature>
<evidence type="ECO:0000256" key="8">
    <source>
        <dbReference type="ARBA" id="ARBA00023002"/>
    </source>
</evidence>
<dbReference type="PIRSF" id="PIRSF000109">
    <property type="entry name" value="6PGD"/>
    <property type="match status" value="1"/>
</dbReference>
<dbReference type="SMART" id="SM01350">
    <property type="entry name" value="6PGD"/>
    <property type="match status" value="1"/>
</dbReference>
<evidence type="ECO:0000256" key="3">
    <source>
        <dbReference type="ARBA" id="ARBA00008419"/>
    </source>
</evidence>
<evidence type="ECO:0000256" key="6">
    <source>
        <dbReference type="ARBA" id="ARBA00018193"/>
    </source>
</evidence>
<dbReference type="FunFam" id="1.10.1040.10:FF:000032">
    <property type="entry name" value="6-phosphogluconate dehydrogenase, decarboxylating"/>
    <property type="match status" value="1"/>
</dbReference>
<dbReference type="InterPro" id="IPR008927">
    <property type="entry name" value="6-PGluconate_DH-like_C_sf"/>
</dbReference>
<feature type="active site" description="Proton acceptor" evidence="13">
    <location>
        <position position="182"/>
    </location>
</feature>
<dbReference type="GO" id="GO:0006098">
    <property type="term" value="P:pentose-phosphate shunt"/>
    <property type="evidence" value="ECO:0007669"/>
    <property type="project" value="UniProtKB-UniPathway"/>
</dbReference>
<dbReference type="KEGG" id="uam:UABAM_04879"/>
<evidence type="ECO:0000256" key="15">
    <source>
        <dbReference type="RuleBase" id="RU000485"/>
    </source>
</evidence>
<proteinExistence type="inferred from homology"/>
<dbReference type="GO" id="GO:0050661">
    <property type="term" value="F:NADP binding"/>
    <property type="evidence" value="ECO:0007669"/>
    <property type="project" value="InterPro"/>
</dbReference>
<dbReference type="NCBIfam" id="NF006765">
    <property type="entry name" value="PRK09287.1"/>
    <property type="match status" value="1"/>
</dbReference>
<keyword evidence="8 12" id="KW-0560">Oxidoreductase</keyword>
<comment type="subunit">
    <text evidence="4 12">Homodimer.</text>
</comment>
<dbReference type="Proteomes" id="UP000326354">
    <property type="component" value="Chromosome"/>
</dbReference>
<dbReference type="Gene3D" id="1.10.1040.10">
    <property type="entry name" value="N-(1-d-carboxylethyl)-l-norvaline Dehydrogenase, domain 2"/>
    <property type="match status" value="1"/>
</dbReference>
<dbReference type="PRINTS" id="PR00076">
    <property type="entry name" value="6PGDHDRGNASE"/>
</dbReference>
<evidence type="ECO:0000256" key="9">
    <source>
        <dbReference type="ARBA" id="ARBA00023064"/>
    </source>
</evidence>
<evidence type="ECO:0000256" key="13">
    <source>
        <dbReference type="PIRSR" id="PIRSR000109-1"/>
    </source>
</evidence>
<reference evidence="17 18" key="1">
    <citation type="submission" date="2019-08" db="EMBL/GenBank/DDBJ databases">
        <title>Complete genome sequence of Candidatus Uab amorphum.</title>
        <authorList>
            <person name="Shiratori T."/>
            <person name="Suzuki S."/>
            <person name="Kakizawa Y."/>
            <person name="Ishida K."/>
        </authorList>
    </citation>
    <scope>NUCLEOTIDE SEQUENCE [LARGE SCALE GENOMIC DNA]</scope>
    <source>
        <strain evidence="17 18">SRT547</strain>
    </source>
</reference>
<accession>A0A5S9F5U8</accession>
<evidence type="ECO:0000256" key="5">
    <source>
        <dbReference type="ARBA" id="ARBA00013011"/>
    </source>
</evidence>
<feature type="binding site" evidence="14">
    <location>
        <position position="441"/>
    </location>
    <ligand>
        <name>substrate</name>
        <note>ligand shared between dimeric partners</note>
    </ligand>
</feature>
<keyword evidence="18" id="KW-1185">Reference proteome</keyword>
<evidence type="ECO:0000256" key="14">
    <source>
        <dbReference type="PIRSR" id="PIRSR000109-2"/>
    </source>
</evidence>
<feature type="binding site" description="in other chain" evidence="14">
    <location>
        <position position="101"/>
    </location>
    <ligand>
        <name>substrate</name>
        <note>ligand shared between dimeric partners</note>
    </ligand>
</feature>
<dbReference type="RefSeq" id="WP_261343903.1">
    <property type="nucleotide sequence ID" value="NZ_AP019860.1"/>
</dbReference>
<evidence type="ECO:0000256" key="11">
    <source>
        <dbReference type="ARBA" id="ARBA00048640"/>
    </source>
</evidence>
<dbReference type="AlphaFoldDB" id="A0A5S9F5U8"/>
<feature type="binding site" description="in other chain" evidence="14">
    <location>
        <position position="285"/>
    </location>
    <ligand>
        <name>substrate</name>
        <note>ligand shared between dimeric partners</note>
    </ligand>
</feature>
<evidence type="ECO:0000259" key="16">
    <source>
        <dbReference type="SMART" id="SM01350"/>
    </source>
</evidence>
<organism evidence="17 18">
    <name type="scientific">Uabimicrobium amorphum</name>
    <dbReference type="NCBI Taxonomy" id="2596890"/>
    <lineage>
        <taxon>Bacteria</taxon>
        <taxon>Pseudomonadati</taxon>
        <taxon>Planctomycetota</taxon>
        <taxon>Candidatus Uabimicrobiia</taxon>
        <taxon>Candidatus Uabimicrobiales</taxon>
        <taxon>Candidatus Uabimicrobiaceae</taxon>
        <taxon>Candidatus Uabimicrobium</taxon>
    </lineage>
</organism>
<dbReference type="UniPathway" id="UPA00115">
    <property type="reaction ID" value="UER00410"/>
</dbReference>
<feature type="binding site" description="in other chain" evidence="14">
    <location>
        <position position="258"/>
    </location>
    <ligand>
        <name>substrate</name>
        <note>ligand shared between dimeric partners</note>
    </ligand>
</feature>
<dbReference type="EC" id="1.1.1.44" evidence="5 12"/>
<evidence type="ECO:0000313" key="17">
    <source>
        <dbReference type="EMBL" id="BBM86493.1"/>
    </source>
</evidence>
<dbReference type="FunFam" id="1.20.5.320:FF:000001">
    <property type="entry name" value="6-phosphogluconate dehydrogenase, decarboxylating"/>
    <property type="match status" value="1"/>
</dbReference>
<dbReference type="InterPro" id="IPR006183">
    <property type="entry name" value="Pgluconate_DH"/>
</dbReference>
<gene>
    <name evidence="17" type="ORF">UABAM_04879</name>
</gene>
<evidence type="ECO:0000256" key="1">
    <source>
        <dbReference type="ARBA" id="ARBA00002526"/>
    </source>
</evidence>
<keyword evidence="9 15" id="KW-0311">Gluconate utilization</keyword>
<name>A0A5S9F5U8_UABAM</name>
<feature type="binding site" description="in other chain" evidence="14">
    <location>
        <position position="190"/>
    </location>
    <ligand>
        <name>substrate</name>
        <note>ligand shared between dimeric partners</note>
    </ligand>
</feature>
<feature type="binding site" description="in other chain" evidence="14">
    <location>
        <begin position="185"/>
        <end position="186"/>
    </location>
    <ligand>
        <name>substrate</name>
        <note>ligand shared between dimeric partners</note>
    </ligand>
</feature>
<keyword evidence="10 12" id="KW-0570">Pentose shunt</keyword>
<sequence length="465" mass="52289">MIKADIGIIGLGVMGSSLAIHLSRKGWKVAVCDEFRPDLLEQHKKKFPRHMAANSLEEFVRLLKKPAKVLMMIKAGKPVDDYLEKLSVHLGFGDTIIDGGNSHFADSDRRHKLLTQKDIHFVGMGISGGEYGALHGASFMPGGSRQGWKEISPIFETITAKTDDNYPCCCWIGTDGAGHFVKMVHNGIEYGLMQILCEVYHILKCALALDHEDIYEVFQSWNRGPVRSYLLEISTAILSKKEGSTPILDLILDTAKHKGTGKWTAQAALDLGVAIPTISTAIHSRFLSAIRNERLFAAEQFALNFSDVELQDITNNIYHALCSSMMCTYAQGFALMHRASLEYGWQLKLHEIARIWRGGCIIRAEMLSMIDRAFFENNDLENVLIDPFFVNVLNRTHHHWRALVISALKVGVPIPAISSALNYFDSYRSAWLPANLLQAQRDYFGAHGYERKDRPGVFHSDWRKK</sequence>
<dbReference type="Pfam" id="PF03446">
    <property type="entry name" value="NAD_binding_2"/>
    <property type="match status" value="1"/>
</dbReference>
<evidence type="ECO:0000256" key="2">
    <source>
        <dbReference type="ARBA" id="ARBA00004874"/>
    </source>
</evidence>
<evidence type="ECO:0000313" key="18">
    <source>
        <dbReference type="Proteomes" id="UP000326354"/>
    </source>
</evidence>
<feature type="domain" description="6-phosphogluconate dehydrogenase C-terminal" evidence="16">
    <location>
        <begin position="178"/>
        <end position="463"/>
    </location>
</feature>
<comment type="similarity">
    <text evidence="3 12 15">Belongs to the 6-phosphogluconate dehydrogenase family.</text>
</comment>
<dbReference type="EMBL" id="AP019860">
    <property type="protein sequence ID" value="BBM86493.1"/>
    <property type="molecule type" value="Genomic_DNA"/>
</dbReference>